<dbReference type="eggNOG" id="COG2203">
    <property type="taxonomic scope" value="Bacteria"/>
</dbReference>
<dbReference type="SUPFAM" id="SSF47384">
    <property type="entry name" value="Homodimeric domain of signal transducing histidine kinase"/>
    <property type="match status" value="1"/>
</dbReference>
<feature type="domain" description="Histidine kinase" evidence="8">
    <location>
        <begin position="462"/>
        <end position="702"/>
    </location>
</feature>
<dbReference type="SMART" id="SM00065">
    <property type="entry name" value="GAF"/>
    <property type="match status" value="2"/>
</dbReference>
<keyword evidence="6" id="KW-0902">Two-component regulatory system</keyword>
<evidence type="ECO:0000256" key="6">
    <source>
        <dbReference type="ARBA" id="ARBA00023012"/>
    </source>
</evidence>
<dbReference type="PROSITE" id="PS50109">
    <property type="entry name" value="HIS_KIN"/>
    <property type="match status" value="1"/>
</dbReference>
<keyword evidence="10" id="KW-1185">Reference proteome</keyword>
<dbReference type="PROSITE" id="PS50046">
    <property type="entry name" value="PHYTOCHROME_2"/>
    <property type="match status" value="1"/>
</dbReference>
<dbReference type="Gene3D" id="3.30.565.10">
    <property type="entry name" value="Histidine kinase-like ATPase, C-terminal domain"/>
    <property type="match status" value="1"/>
</dbReference>
<accession>A0A073CK22</accession>
<dbReference type="Proteomes" id="UP000027395">
    <property type="component" value="Chromosome"/>
</dbReference>
<dbReference type="InterPro" id="IPR036097">
    <property type="entry name" value="HisK_dim/P_sf"/>
</dbReference>
<dbReference type="SUPFAM" id="SSF55874">
    <property type="entry name" value="ATPase domain of HSP90 chaperone/DNA topoisomerase II/histidine kinase"/>
    <property type="match status" value="1"/>
</dbReference>
<gene>
    <name evidence="9" type="ORF">A19Y_3763</name>
</gene>
<reference evidence="9 10" key="1">
    <citation type="journal article" date="2014" name="Appl. Environ. Microbiol.">
        <title>Elucidation of insertion elements encoded on plasmids and in vitro construction of shuttle vectors from the toxic cyanobacterium Planktothrix.</title>
        <authorList>
            <person name="Christiansen G."/>
            <person name="Goesmann A."/>
            <person name="Kurmayer R."/>
        </authorList>
    </citation>
    <scope>NUCLEOTIDE SEQUENCE [LARGE SCALE GENOMIC DNA]</scope>
    <source>
        <strain evidence="9 10">NIVA-CYA 126/8</strain>
    </source>
</reference>
<dbReference type="SUPFAM" id="SSF55781">
    <property type="entry name" value="GAF domain-like"/>
    <property type="match status" value="2"/>
</dbReference>
<evidence type="ECO:0000313" key="9">
    <source>
        <dbReference type="EMBL" id="KEI68501.1"/>
    </source>
</evidence>
<dbReference type="eggNOG" id="COG4191">
    <property type="taxonomic scope" value="Bacteria"/>
</dbReference>
<keyword evidence="9" id="KW-0808">Transferase</keyword>
<dbReference type="PANTHER" id="PTHR43065:SF50">
    <property type="entry name" value="HISTIDINE KINASE"/>
    <property type="match status" value="1"/>
</dbReference>
<name>A0A073CK22_PLAA1</name>
<evidence type="ECO:0000259" key="8">
    <source>
        <dbReference type="PROSITE" id="PS50109"/>
    </source>
</evidence>
<dbReference type="InterPro" id="IPR036890">
    <property type="entry name" value="HATPase_C_sf"/>
</dbReference>
<dbReference type="GO" id="GO:0000155">
    <property type="term" value="F:phosphorelay sensor kinase activity"/>
    <property type="evidence" value="ECO:0007669"/>
    <property type="project" value="InterPro"/>
</dbReference>
<evidence type="ECO:0000256" key="5">
    <source>
        <dbReference type="ARBA" id="ARBA00022777"/>
    </source>
</evidence>
<evidence type="ECO:0000259" key="7">
    <source>
        <dbReference type="PROSITE" id="PS50046"/>
    </source>
</evidence>
<organism evidence="9 10">
    <name type="scientific">Planktothrix agardhii (strain NIVA-CYA 126/8)</name>
    <dbReference type="NCBI Taxonomy" id="388467"/>
    <lineage>
        <taxon>Bacteria</taxon>
        <taxon>Bacillati</taxon>
        <taxon>Cyanobacteriota</taxon>
        <taxon>Cyanophyceae</taxon>
        <taxon>Oscillatoriophycideae</taxon>
        <taxon>Oscillatoriales</taxon>
        <taxon>Microcoleaceae</taxon>
        <taxon>Planktothrix</taxon>
    </lineage>
</organism>
<dbReference type="SMART" id="SM00387">
    <property type="entry name" value="HATPase_c"/>
    <property type="match status" value="1"/>
</dbReference>
<feature type="domain" description="Phytochrome chromophore attachment site" evidence="7">
    <location>
        <begin position="258"/>
        <end position="405"/>
    </location>
</feature>
<evidence type="ECO:0000256" key="4">
    <source>
        <dbReference type="ARBA" id="ARBA00022553"/>
    </source>
</evidence>
<protein>
    <recommendedName>
        <fullName evidence="3">histidine kinase</fullName>
        <ecNumber evidence="3">2.7.13.3</ecNumber>
    </recommendedName>
</protein>
<evidence type="ECO:0000313" key="10">
    <source>
        <dbReference type="Proteomes" id="UP000027395"/>
    </source>
</evidence>
<evidence type="ECO:0000256" key="1">
    <source>
        <dbReference type="ARBA" id="ARBA00000085"/>
    </source>
</evidence>
<proteinExistence type="inferred from homology"/>
<comment type="catalytic activity">
    <reaction evidence="1">
        <text>ATP + protein L-histidine = ADP + protein N-phospho-L-histidine.</text>
        <dbReference type="EC" id="2.7.13.3"/>
    </reaction>
</comment>
<dbReference type="Pfam" id="PF01590">
    <property type="entry name" value="GAF"/>
    <property type="match status" value="2"/>
</dbReference>
<dbReference type="InterPro" id="IPR003661">
    <property type="entry name" value="HisK_dim/P_dom"/>
</dbReference>
<dbReference type="InterPro" id="IPR029016">
    <property type="entry name" value="GAF-like_dom_sf"/>
</dbReference>
<dbReference type="InterPro" id="IPR003018">
    <property type="entry name" value="GAF"/>
</dbReference>
<dbReference type="InterPro" id="IPR004358">
    <property type="entry name" value="Sig_transdc_His_kin-like_C"/>
</dbReference>
<keyword evidence="5 9" id="KW-0418">Kinase</keyword>
<comment type="similarity">
    <text evidence="2">In the N-terminal section; belongs to the phytochrome family.</text>
</comment>
<dbReference type="Pfam" id="PF02518">
    <property type="entry name" value="HATPase_c"/>
    <property type="match status" value="1"/>
</dbReference>
<dbReference type="CDD" id="cd00082">
    <property type="entry name" value="HisKA"/>
    <property type="match status" value="1"/>
</dbReference>
<dbReference type="EMBL" id="CM002803">
    <property type="protein sequence ID" value="KEI68501.1"/>
    <property type="molecule type" value="Genomic_DNA"/>
</dbReference>
<dbReference type="InterPro" id="IPR016132">
    <property type="entry name" value="Phyto_chromo_attachment"/>
</dbReference>
<evidence type="ECO:0000256" key="2">
    <source>
        <dbReference type="ARBA" id="ARBA00006402"/>
    </source>
</evidence>
<dbReference type="AlphaFoldDB" id="A0A073CK22"/>
<sequence>MSIIEGIHTSIFRNTSNFMNNIVYIFMSMLDLDSPYCSLPKNSIFSNSENLSSVTSSKENPEVHRMQFYDLVHQINKEIISTLDLDRVLSSACQHLGKIINCSRVSILVKESHSDQEFTTRNEYNQGEYSCQLGIKLNVNDNPHLQALLSQSQPLAVTKFKEFPGFDQTTKALIEQLDIQSMLAVAVRYQGEIKGIIGLHQCDHEREWQDWEIQLLEGIASPLAIAIHHAQLYQESRAKGEQEALLRLVINQIRSSLDLTAILNTAVEGVRQVLNTDRVVIYQFINGWEGEIKVENYRIPWPSIFGDKITDNCFPEQHGQLYKNGRVRAINDIHKSDLDPCHLNFLDMLQVRANLIVPIIMGAEIEDHQPEIDGQLWGLLIAHECSNPRGWKTWEIDGLKQLADQLAIAIKQAQLYTQVQETACQYQLQTQELQATLEELKNTQIQLIQSEKLSSLGEMVAGIAHEINNPNNFIYANISHARNYVQNLLEVLNKCREFSPEVGDFLNQMGEEVELDFIQEDFPLLIDSMEQGSVRIRSIVDSLKDFSHLNESEWKSVDLTEGLESSLTLLEHRMTQIKINKNYQTIPKVNCFPSQINQVFFQVLSNAIDAVKSNPKQGKVTLTTEDHSPDFIRITIQDNGLGIPDEIKSRIFDPFFTTKPVGQGTGMGLAICYQVIVKAHGGKLEFKTQQKNGTEFMIEIPC</sequence>
<dbReference type="PRINTS" id="PR00344">
    <property type="entry name" value="BCTRLSENSOR"/>
</dbReference>
<dbReference type="PATRIC" id="fig|388467.6.peg.3712"/>
<dbReference type="InterPro" id="IPR003594">
    <property type="entry name" value="HATPase_dom"/>
</dbReference>
<dbReference type="HOGENOM" id="CLU_000445_114_39_3"/>
<dbReference type="STRING" id="388467.A19Y_3763"/>
<dbReference type="PANTHER" id="PTHR43065">
    <property type="entry name" value="SENSOR HISTIDINE KINASE"/>
    <property type="match status" value="1"/>
</dbReference>
<dbReference type="EC" id="2.7.13.3" evidence="3"/>
<evidence type="ECO:0000256" key="3">
    <source>
        <dbReference type="ARBA" id="ARBA00012438"/>
    </source>
</evidence>
<dbReference type="Gene3D" id="3.30.450.40">
    <property type="match status" value="2"/>
</dbReference>
<keyword evidence="4" id="KW-0597">Phosphoprotein</keyword>
<dbReference type="InterPro" id="IPR005467">
    <property type="entry name" value="His_kinase_dom"/>
</dbReference>
<dbReference type="Gene3D" id="1.10.287.130">
    <property type="match status" value="1"/>
</dbReference>